<dbReference type="RefSeq" id="WP_053486527.1">
    <property type="nucleotide sequence ID" value="NZ_JUEU01000118.1"/>
</dbReference>
<organism evidence="1 2">
    <name type="scientific">Pseudomonas coronafaciens pv. porri</name>
    <dbReference type="NCBI Taxonomy" id="83964"/>
    <lineage>
        <taxon>Bacteria</taxon>
        <taxon>Pseudomonadati</taxon>
        <taxon>Pseudomonadota</taxon>
        <taxon>Gammaproteobacteria</taxon>
        <taxon>Pseudomonadales</taxon>
        <taxon>Pseudomonadaceae</taxon>
        <taxon>Pseudomonas</taxon>
        <taxon>Pseudomonas coronafaciens</taxon>
    </lineage>
</organism>
<keyword evidence="2" id="KW-1185">Reference proteome</keyword>
<protein>
    <submittedName>
        <fullName evidence="1">Uncharacterized protein</fullName>
    </submittedName>
</protein>
<dbReference type="EMBL" id="JUEU01000118">
    <property type="protein sequence ID" value="KOP59471.1"/>
    <property type="molecule type" value="Genomic_DNA"/>
</dbReference>
<reference evidence="1 2" key="1">
    <citation type="submission" date="2015-09" db="EMBL/GenBank/DDBJ databases">
        <title>Genome analysis of Pseudomonas syringae pv. porri LMG.</title>
        <authorList>
            <person name="Rombouts S."/>
        </authorList>
    </citation>
    <scope>NUCLEOTIDE SEQUENCE [LARGE SCALE GENOMIC DNA]</scope>
    <source>
        <strain evidence="1 2">LMG 28496</strain>
    </source>
</reference>
<comment type="caution">
    <text evidence="1">The sequence shown here is derived from an EMBL/GenBank/DDBJ whole genome shotgun (WGS) entry which is preliminary data.</text>
</comment>
<evidence type="ECO:0000313" key="1">
    <source>
        <dbReference type="EMBL" id="KOP59471.1"/>
    </source>
</evidence>
<sequence length="256" mass="30795">MSFCQNVRIINDEQEEVLDKIEYMVYTSINLNPTTNFQKVLFGHYEFDIYISSITNTHSLLDHYYDCGYVDIEIYTILKTSKATCSSTEHKIIVDHEYFKNNVGDFVYLHKTNENCRTPFFKNLRDSLVDRIYINNILELFYPLYLEKTKTPDHDLKLFYYLQFNRRAEIYKKALYLSELYYNISHDTFDTLVNSDLEMCVLIDENKGALIYDRFNKRHLKKIALDIVQKAQDRFEDDLFRVFPNDFRIQIHNHKK</sequence>
<accession>A0ABR5JPU4</accession>
<proteinExistence type="predicted"/>
<evidence type="ECO:0000313" key="2">
    <source>
        <dbReference type="Proteomes" id="UP000037201"/>
    </source>
</evidence>
<name>A0ABR5JPU4_9PSED</name>
<gene>
    <name evidence="1" type="ORF">OX90_11350</name>
</gene>
<dbReference type="Proteomes" id="UP000037201">
    <property type="component" value="Unassembled WGS sequence"/>
</dbReference>